<dbReference type="EMBL" id="SADV01000031">
    <property type="protein sequence ID" value="TQR28353.1"/>
    <property type="molecule type" value="Genomic_DNA"/>
</dbReference>
<gene>
    <name evidence="1" type="ORF">C7Y47_22195</name>
</gene>
<evidence type="ECO:0000313" key="2">
    <source>
        <dbReference type="Proteomes" id="UP000317944"/>
    </source>
</evidence>
<accession>A0A544U8D7</accession>
<dbReference type="RefSeq" id="WP_142510724.1">
    <property type="nucleotide sequence ID" value="NZ_SADV01000031.1"/>
</dbReference>
<reference evidence="1 2" key="1">
    <citation type="submission" date="2018-03" db="EMBL/GenBank/DDBJ databases">
        <title>Aerobic endospore-forming bacteria genome sequencing and assembly.</title>
        <authorList>
            <person name="Cavalcante D.A."/>
            <person name="Driks A."/>
            <person name="Putonti C."/>
            <person name="De-Souza M.T."/>
        </authorList>
    </citation>
    <scope>NUCLEOTIDE SEQUENCE [LARGE SCALE GENOMIC DNA]</scope>
    <source>
        <strain evidence="1 2">SDF0037</strain>
    </source>
</reference>
<dbReference type="AlphaFoldDB" id="A0A544U8D7"/>
<proteinExistence type="predicted"/>
<dbReference type="InterPro" id="IPR008840">
    <property type="entry name" value="Sipho_Gp157"/>
</dbReference>
<organism evidence="1 2">
    <name type="scientific">Lysinibacillus sphaericus</name>
    <name type="common">Bacillus sphaericus</name>
    <dbReference type="NCBI Taxonomy" id="1421"/>
    <lineage>
        <taxon>Bacteria</taxon>
        <taxon>Bacillati</taxon>
        <taxon>Bacillota</taxon>
        <taxon>Bacilli</taxon>
        <taxon>Bacillales</taxon>
        <taxon>Bacillaceae</taxon>
        <taxon>Lysinibacillus</taxon>
    </lineage>
</organism>
<dbReference type="Proteomes" id="UP000317944">
    <property type="component" value="Unassembled WGS sequence"/>
</dbReference>
<dbReference type="OrthoDB" id="2735415at2"/>
<sequence>MASLYQLNNAYAQLQQMIEEGQEGLEDTLASITDAVEEKLEAYAMVIKNIESDVEGIKSEEKRLAERRKVMENGINRMKQAIAETLGSSGQDKLKTEKFTFSFRKSSKVEVSNIDSLPQRYVKVERTISRADLAKALKAGEQIEGVQLVENQSLSIR</sequence>
<protein>
    <submittedName>
        <fullName evidence="1">Siphovirus Gp157 family protein</fullName>
    </submittedName>
</protein>
<dbReference type="Pfam" id="PF05565">
    <property type="entry name" value="Sipho_Gp157"/>
    <property type="match status" value="1"/>
</dbReference>
<evidence type="ECO:0000313" key="1">
    <source>
        <dbReference type="EMBL" id="TQR28353.1"/>
    </source>
</evidence>
<name>A0A544U8D7_LYSSH</name>
<comment type="caution">
    <text evidence="1">The sequence shown here is derived from an EMBL/GenBank/DDBJ whole genome shotgun (WGS) entry which is preliminary data.</text>
</comment>